<feature type="binding site" evidence="5">
    <location>
        <position position="349"/>
    </location>
    <ligand>
        <name>Ca(2+)</name>
        <dbReference type="ChEBI" id="CHEBI:29108"/>
    </ligand>
</feature>
<evidence type="ECO:0000256" key="3">
    <source>
        <dbReference type="ARBA" id="ARBA00023145"/>
    </source>
</evidence>
<comment type="caution">
    <text evidence="6">The sequence shown here is derived from an EMBL/GenBank/DDBJ whole genome shotgun (WGS) entry which is preliminary data.</text>
</comment>
<reference evidence="6" key="1">
    <citation type="journal article" date="2014" name="Int. J. Syst. Evol. Microbiol.">
        <title>Complete genome sequence of Corynebacterium casei LMG S-19264T (=DSM 44701T), isolated from a smear-ripened cheese.</title>
        <authorList>
            <consortium name="US DOE Joint Genome Institute (JGI-PGF)"/>
            <person name="Walter F."/>
            <person name="Albersmeier A."/>
            <person name="Kalinowski J."/>
            <person name="Ruckert C."/>
        </authorList>
    </citation>
    <scope>NUCLEOTIDE SEQUENCE</scope>
    <source>
        <strain evidence="6">JCM 12862</strain>
    </source>
</reference>
<dbReference type="InterPro" id="IPR043147">
    <property type="entry name" value="Penicillin_amidase_A-knob"/>
</dbReference>
<dbReference type="Proteomes" id="UP000612329">
    <property type="component" value="Unassembled WGS sequence"/>
</dbReference>
<proteinExistence type="inferred from homology"/>
<feature type="binding site" evidence="5">
    <location>
        <position position="346"/>
    </location>
    <ligand>
        <name>Ca(2+)</name>
        <dbReference type="ChEBI" id="CHEBI:29108"/>
    </ligand>
</feature>
<dbReference type="CDD" id="cd03747">
    <property type="entry name" value="Ntn_PGA_like"/>
    <property type="match status" value="1"/>
</dbReference>
<keyword evidence="5" id="KW-0106">Calcium</keyword>
<evidence type="ECO:0000313" key="6">
    <source>
        <dbReference type="EMBL" id="GGK31068.1"/>
    </source>
</evidence>
<keyword evidence="2" id="KW-0378">Hydrolase</keyword>
<dbReference type="EMBL" id="BMNR01000006">
    <property type="protein sequence ID" value="GGK31068.1"/>
    <property type="molecule type" value="Genomic_DNA"/>
</dbReference>
<dbReference type="PANTHER" id="PTHR34218">
    <property type="entry name" value="PEPTIDASE S45 PENICILLIN AMIDASE"/>
    <property type="match status" value="1"/>
</dbReference>
<dbReference type="InterPro" id="IPR043146">
    <property type="entry name" value="Penicillin_amidase_N_B-knob"/>
</dbReference>
<comment type="cofactor">
    <cofactor evidence="5">
        <name>Ca(2+)</name>
        <dbReference type="ChEBI" id="CHEBI:29108"/>
    </cofactor>
    <text evidence="5">Binds 1 Ca(2+) ion per dimer.</text>
</comment>
<evidence type="ECO:0000256" key="4">
    <source>
        <dbReference type="PIRSR" id="PIRSR001227-1"/>
    </source>
</evidence>
<keyword evidence="7" id="KW-1185">Reference proteome</keyword>
<dbReference type="GO" id="GO:0016811">
    <property type="term" value="F:hydrolase activity, acting on carbon-nitrogen (but not peptide) bonds, in linear amides"/>
    <property type="evidence" value="ECO:0007669"/>
    <property type="project" value="InterPro"/>
</dbReference>
<dbReference type="InterPro" id="IPR029055">
    <property type="entry name" value="Ntn_hydrolases_N"/>
</dbReference>
<dbReference type="SUPFAM" id="SSF56235">
    <property type="entry name" value="N-terminal nucleophile aminohydrolases (Ntn hydrolases)"/>
    <property type="match status" value="1"/>
</dbReference>
<reference evidence="6" key="2">
    <citation type="submission" date="2020-09" db="EMBL/GenBank/DDBJ databases">
        <authorList>
            <person name="Sun Q."/>
            <person name="Ohkuma M."/>
        </authorList>
    </citation>
    <scope>NUCLEOTIDE SEQUENCE</scope>
    <source>
        <strain evidence="6">JCM 12862</strain>
    </source>
</reference>
<evidence type="ECO:0000256" key="1">
    <source>
        <dbReference type="ARBA" id="ARBA00006586"/>
    </source>
</evidence>
<dbReference type="InterPro" id="IPR014395">
    <property type="entry name" value="Pen/GL7ACA/AHL_acylase"/>
</dbReference>
<sequence>MKYLKFVLSLVLVLGVFYALNTKLGSVPPIGKFLSPSQGIWQNEKTESISGNIVVDGLTDEVSIKYDANLIPHIFAQNDIDLYRAQGYITAKHRLWQMEFQTFASAGRLSEIVGPKALNYDRAQRRKGLGYGAEKALEKIKKDPEILSYLEAYRDGVNSYIASLKPKDYPIEYKLLNYAPEPWTLEKTTLLFMYMTDDLCGYSNDFAYSHLMQEFGKDRFNLMFPDFFDVLDPVIPKDTDWSFIDTPMTERPASEIPLDSLTETMDNPDPANGSNNWAVSGSKSYSGNPILANDPHLGLNLPSIWFVMQLATPEHNAFGATLPGAMGVVSGFNTHIAWGETNATRDVKDWYKTTFKDASRKEYKYNNGWRKTSVRVEEIKIRDQKPFIDSVLYTHEGPVSYDINFKGTQKTVGYAMKWTGHMGGNEQRTILELNAAKDYDDYLNAIKKWVAPAQNFVFASTEGDIALWIQGLFPNKWHGQGKFLMDGSNPDNDWQSFIPQKFNAFTKNPERGFVSSANQHPVDQNYPFYVFNDHYETYRNRVINDFFRSKDTFNIQDFKNLQNNNYNLKASELLPYVFEHMDASTLTKEETDMYNRIKQWDFNTSIDSHAATIWEIWWKDLFNLTWDDVDWEDALKKKPDDNAKNYFLRTLHYQTIYLLKNDPDNAIMDLANTPEKETSSDLFLISFKEAVKQLQEWEAEHGDYAWSKYKSTYVGHLLQALPAFSRFDIPIGGDRNTVNAAAKNHGPSWRMIVEMSSPPKALGIYPGGQSGNPGSKYYDNFIDRWAAGNYLNLLFMQNPDATDGVVATQTLMPN</sequence>
<keyword evidence="5" id="KW-0479">Metal-binding</keyword>
<dbReference type="PIRSF" id="PIRSF001227">
    <property type="entry name" value="Pen_acylase"/>
    <property type="match status" value="1"/>
</dbReference>
<dbReference type="GO" id="GO:0046872">
    <property type="term" value="F:metal ion binding"/>
    <property type="evidence" value="ECO:0007669"/>
    <property type="project" value="UniProtKB-KW"/>
</dbReference>
<name>A0A8J3BQD2_9FLAO</name>
<dbReference type="RefSeq" id="WP_188654003.1">
    <property type="nucleotide sequence ID" value="NZ_BMNR01000006.1"/>
</dbReference>
<dbReference type="InterPro" id="IPR002692">
    <property type="entry name" value="S45"/>
</dbReference>
<dbReference type="Gene3D" id="1.10.439.10">
    <property type="entry name" value="Penicillin Amidohydrolase, domain 1"/>
    <property type="match status" value="1"/>
</dbReference>
<organism evidence="6 7">
    <name type="scientific">Yeosuana aromativorans</name>
    <dbReference type="NCBI Taxonomy" id="288019"/>
    <lineage>
        <taxon>Bacteria</taxon>
        <taxon>Pseudomonadati</taxon>
        <taxon>Bacteroidota</taxon>
        <taxon>Flavobacteriia</taxon>
        <taxon>Flavobacteriales</taxon>
        <taxon>Flavobacteriaceae</taxon>
        <taxon>Yeosuana</taxon>
    </lineage>
</organism>
<evidence type="ECO:0000256" key="5">
    <source>
        <dbReference type="PIRSR" id="PIRSR001227-2"/>
    </source>
</evidence>
<protein>
    <submittedName>
        <fullName evidence="6">Beta-lactam antibiotic acylase</fullName>
    </submittedName>
</protein>
<dbReference type="Gene3D" id="3.60.20.10">
    <property type="entry name" value="Glutamine Phosphoribosylpyrophosphate, subunit 1, domain 1"/>
    <property type="match status" value="1"/>
</dbReference>
<dbReference type="Gene3D" id="1.10.1400.10">
    <property type="match status" value="1"/>
</dbReference>
<accession>A0A8J3BQD2</accession>
<evidence type="ECO:0000313" key="7">
    <source>
        <dbReference type="Proteomes" id="UP000612329"/>
    </source>
</evidence>
<dbReference type="Pfam" id="PF01804">
    <property type="entry name" value="Penicil_amidase"/>
    <property type="match status" value="1"/>
</dbReference>
<keyword evidence="3" id="KW-0865">Zymogen</keyword>
<comment type="similarity">
    <text evidence="1">Belongs to the peptidase S45 family.</text>
</comment>
<dbReference type="AlphaFoldDB" id="A0A8J3BQD2"/>
<evidence type="ECO:0000256" key="2">
    <source>
        <dbReference type="ARBA" id="ARBA00022801"/>
    </source>
</evidence>
<gene>
    <name evidence="6" type="ORF">GCM10007962_26810</name>
</gene>
<dbReference type="GO" id="GO:0017000">
    <property type="term" value="P:antibiotic biosynthetic process"/>
    <property type="evidence" value="ECO:0007669"/>
    <property type="project" value="InterPro"/>
</dbReference>
<dbReference type="PANTHER" id="PTHR34218:SF4">
    <property type="entry name" value="ACYL-HOMOSERINE LACTONE ACYLASE QUIP"/>
    <property type="match status" value="1"/>
</dbReference>
<dbReference type="Gene3D" id="2.30.120.10">
    <property type="match status" value="1"/>
</dbReference>
<feature type="active site" description="Nucleophile" evidence="4">
    <location>
        <position position="274"/>
    </location>
</feature>
<dbReference type="InterPro" id="IPR023343">
    <property type="entry name" value="Penicillin_amidase_dom1"/>
</dbReference>